<sequence>MSSHHIVREKQEPALLVLGLNNFTDDELGQLLEWSPTVIATLPVTEQLVAYGIKVDYMVADDNELGLQSDIRLIDPAGQGITEKALEFLTVNGYPAVNVVTDEPELSLYEQYAPKINLVIFHNRQKIYTVTSGYSKWKPAGESIAIMSSCPIEATGLEPAGPQSFQTVTDGFFSLKFEAPFVFIAEEI</sequence>
<accession>A0ABU3GVX2</accession>
<organism evidence="1 2">
    <name type="scientific">Mucilaginibacter terrae</name>
    <dbReference type="NCBI Taxonomy" id="1955052"/>
    <lineage>
        <taxon>Bacteria</taxon>
        <taxon>Pseudomonadati</taxon>
        <taxon>Bacteroidota</taxon>
        <taxon>Sphingobacteriia</taxon>
        <taxon>Sphingobacteriales</taxon>
        <taxon>Sphingobacteriaceae</taxon>
        <taxon>Mucilaginibacter</taxon>
    </lineage>
</organism>
<dbReference type="RefSeq" id="WP_311951277.1">
    <property type="nucleotide sequence ID" value="NZ_JAVLVU010000001.1"/>
</dbReference>
<evidence type="ECO:0000313" key="2">
    <source>
        <dbReference type="Proteomes" id="UP001258315"/>
    </source>
</evidence>
<proteinExistence type="predicted"/>
<protein>
    <submittedName>
        <fullName evidence="1">Thiamine pyrophosphokinase</fullName>
        <ecNumber evidence="1">2.7.6.2</ecNumber>
    </submittedName>
</protein>
<dbReference type="EC" id="2.7.6.2" evidence="1"/>
<dbReference type="Proteomes" id="UP001258315">
    <property type="component" value="Unassembled WGS sequence"/>
</dbReference>
<name>A0ABU3GVX2_9SPHI</name>
<comment type="caution">
    <text evidence="1">The sequence shown here is derived from an EMBL/GenBank/DDBJ whole genome shotgun (WGS) entry which is preliminary data.</text>
</comment>
<keyword evidence="2" id="KW-1185">Reference proteome</keyword>
<keyword evidence="1" id="KW-0808">Transferase</keyword>
<evidence type="ECO:0000313" key="1">
    <source>
        <dbReference type="EMBL" id="MDT3403932.1"/>
    </source>
</evidence>
<dbReference type="EMBL" id="JAVLVU010000001">
    <property type="protein sequence ID" value="MDT3403932.1"/>
    <property type="molecule type" value="Genomic_DNA"/>
</dbReference>
<gene>
    <name evidence="1" type="ORF">QE417_003004</name>
</gene>
<reference evidence="2" key="1">
    <citation type="submission" date="2023-07" db="EMBL/GenBank/DDBJ databases">
        <title>Functional and genomic diversity of the sorghum phyllosphere microbiome.</title>
        <authorList>
            <person name="Shade A."/>
        </authorList>
    </citation>
    <scope>NUCLEOTIDE SEQUENCE [LARGE SCALE GENOMIC DNA]</scope>
    <source>
        <strain evidence="2">SORGH_AS_0422</strain>
    </source>
</reference>
<dbReference type="GO" id="GO:0004788">
    <property type="term" value="F:thiamine diphosphokinase activity"/>
    <property type="evidence" value="ECO:0007669"/>
    <property type="project" value="UniProtKB-EC"/>
</dbReference>